<organism evidence="2 3">
    <name type="scientific">Oryza rufipogon</name>
    <name type="common">Brownbeard rice</name>
    <name type="synonym">Asian wild rice</name>
    <dbReference type="NCBI Taxonomy" id="4529"/>
    <lineage>
        <taxon>Eukaryota</taxon>
        <taxon>Viridiplantae</taxon>
        <taxon>Streptophyta</taxon>
        <taxon>Embryophyta</taxon>
        <taxon>Tracheophyta</taxon>
        <taxon>Spermatophyta</taxon>
        <taxon>Magnoliopsida</taxon>
        <taxon>Liliopsida</taxon>
        <taxon>Poales</taxon>
        <taxon>Poaceae</taxon>
        <taxon>BOP clade</taxon>
        <taxon>Oryzoideae</taxon>
        <taxon>Oryzeae</taxon>
        <taxon>Oryzinae</taxon>
        <taxon>Oryza</taxon>
    </lineage>
</organism>
<dbReference type="EnsemblPlants" id="ORUFI01G29000.1">
    <property type="protein sequence ID" value="ORUFI01G29000.1"/>
    <property type="gene ID" value="ORUFI01G29000"/>
</dbReference>
<keyword evidence="3" id="KW-1185">Reference proteome</keyword>
<feature type="region of interest" description="Disordered" evidence="1">
    <location>
        <begin position="1"/>
        <end position="27"/>
    </location>
</feature>
<reference evidence="3" key="1">
    <citation type="submission" date="2013-06" db="EMBL/GenBank/DDBJ databases">
        <authorList>
            <person name="Zhao Q."/>
        </authorList>
    </citation>
    <scope>NUCLEOTIDE SEQUENCE</scope>
    <source>
        <strain evidence="3">cv. W1943</strain>
    </source>
</reference>
<sequence>MAEDLLPSSQLPSGQHETSLKENFRKTPRVALARAARGAKNPSRPRLHSFPLTSPLPELAGGVDGPSAEAAGAWGSVVRLARARRRRAGAACPARQQRCGGFATAARPGSPRRGDVSWDARDGARAARRRRQRRVGHAEVAGWRRDQRRWAAWVAVGGRRGGGGALASARPPLGLAAVWSALAAGSSFPWLARRSLCSKSSSPSLWGASRHGEGVGRSTRKTQVAKARLFPVRSHRSDSTWRLKGGVAEVAWVSVLGRGGGVVFLVVDQANPVWGAPPLSAGSFLTGWWRWSVDKENSGCRGNVVPCPDSLKLDSTGKPAGGVAEAAWVSYLAEVVGAVAVLSLARLEAGRRWGVGWVWWKPCAADV</sequence>
<accession>A0A0E0N0J6</accession>
<evidence type="ECO:0000256" key="1">
    <source>
        <dbReference type="SAM" id="MobiDB-lite"/>
    </source>
</evidence>
<dbReference type="OMA" id="HRSDSTW"/>
<dbReference type="AlphaFoldDB" id="A0A0E0N0J6"/>
<evidence type="ECO:0000313" key="2">
    <source>
        <dbReference type="EnsemblPlants" id="ORUFI01G29000.1"/>
    </source>
</evidence>
<protein>
    <submittedName>
        <fullName evidence="2">Uncharacterized protein</fullName>
    </submittedName>
</protein>
<proteinExistence type="predicted"/>
<feature type="compositionally biased region" description="Polar residues" evidence="1">
    <location>
        <begin position="7"/>
        <end position="17"/>
    </location>
</feature>
<dbReference type="HOGENOM" id="CLU_075674_0_0_1"/>
<reference evidence="2" key="2">
    <citation type="submission" date="2015-06" db="UniProtKB">
        <authorList>
            <consortium name="EnsemblPlants"/>
        </authorList>
    </citation>
    <scope>IDENTIFICATION</scope>
</reference>
<name>A0A0E0N0J6_ORYRU</name>
<evidence type="ECO:0000313" key="3">
    <source>
        <dbReference type="Proteomes" id="UP000008022"/>
    </source>
</evidence>
<feature type="region of interest" description="Disordered" evidence="1">
    <location>
        <begin position="35"/>
        <end position="54"/>
    </location>
</feature>
<dbReference type="Gramene" id="ORUFI01G29000.1">
    <property type="protein sequence ID" value="ORUFI01G29000.1"/>
    <property type="gene ID" value="ORUFI01G29000"/>
</dbReference>
<feature type="compositionally biased region" description="Basic and acidic residues" evidence="1">
    <location>
        <begin position="112"/>
        <end position="123"/>
    </location>
</feature>
<feature type="region of interest" description="Disordered" evidence="1">
    <location>
        <begin position="102"/>
        <end position="123"/>
    </location>
</feature>
<dbReference type="Proteomes" id="UP000008022">
    <property type="component" value="Unassembled WGS sequence"/>
</dbReference>